<dbReference type="EMBL" id="CAUEEQ010026740">
    <property type="protein sequence ID" value="CAJ0947451.1"/>
    <property type="molecule type" value="Genomic_DNA"/>
</dbReference>
<feature type="transmembrane region" description="Helical" evidence="2">
    <location>
        <begin position="250"/>
        <end position="273"/>
    </location>
</feature>
<evidence type="ECO:0000256" key="1">
    <source>
        <dbReference type="SAM" id="MobiDB-lite"/>
    </source>
</evidence>
<feature type="compositionally biased region" description="Basic and acidic residues" evidence="1">
    <location>
        <begin position="356"/>
        <end position="369"/>
    </location>
</feature>
<keyword evidence="2" id="KW-1133">Transmembrane helix</keyword>
<dbReference type="InterPro" id="IPR009057">
    <property type="entry name" value="Homeodomain-like_sf"/>
</dbReference>
<accession>A0ABN9LTS1</accession>
<dbReference type="PANTHER" id="PTHR28645">
    <property type="entry name" value="TRANSMEMBRANE PROTEIN 119"/>
    <property type="match status" value="1"/>
</dbReference>
<evidence type="ECO:0000259" key="3">
    <source>
        <dbReference type="Pfam" id="PF25787"/>
    </source>
</evidence>
<sequence length="526" mass="58311">MVKTKELSKDTRNKIVALHQAGKTESALANQLGVKKSTVGAIIRKWKTYKTTDNLPRSGAPRKIPPCGVRMITRTDNDPKHTSRLCKGYLTKKESDGVLRQMTWPPQSPDLNTIEMVWGFRDGLDSKECWPTVSLGAAVHRHDYGSIILKRILMISEFHQEPVFLMRLNHRMTMGYFMTLCIVLAVTCPITLARYTTESEYGSGEGEGTTLAPPTESLDLVALTTENSVKNENGTTTNFMDNVTQFLKDYMLLIIVVGSLVILLIFIVCAAVIMSHRHKASAYYPSSFSHKEYVNHDDKNGGVRSFNEIPEKAQASKTEEVVDSTKQLQADIINAAQNLKSPTKGASFKENLTVPDEPKETIETPKEENTEVVTSNKCEESVKTQDECPSDKSEETPTKPPEETKPESETPKPPAEENVSTSATKEGTGTVEEANPLPADCGAWVHLHGLTGGTKGPPTVILYRSVSFDILFTHEDKKCIAVSRDDDVAVSRDRYVIISRDRNAWTGHRSVARSGKGLSWIRKVSI</sequence>
<gene>
    <name evidence="4" type="ORF">RIMI_LOCUS11684665</name>
</gene>
<keyword evidence="2" id="KW-0812">Transmembrane</keyword>
<evidence type="ECO:0000313" key="4">
    <source>
        <dbReference type="EMBL" id="CAJ0947451.1"/>
    </source>
</evidence>
<reference evidence="4" key="1">
    <citation type="submission" date="2023-07" db="EMBL/GenBank/DDBJ databases">
        <authorList>
            <person name="Stuckert A."/>
        </authorList>
    </citation>
    <scope>NUCLEOTIDE SEQUENCE</scope>
</reference>
<dbReference type="Pfam" id="PF15724">
    <property type="entry name" value="TMEM119"/>
    <property type="match status" value="1"/>
</dbReference>
<keyword evidence="5" id="KW-1185">Reference proteome</keyword>
<dbReference type="Gene3D" id="1.10.10.10">
    <property type="entry name" value="Winged helix-like DNA-binding domain superfamily/Winged helix DNA-binding domain"/>
    <property type="match status" value="1"/>
</dbReference>
<dbReference type="InterPro" id="IPR031453">
    <property type="entry name" value="TMEM119"/>
</dbReference>
<feature type="region of interest" description="Disordered" evidence="1">
    <location>
        <begin position="343"/>
        <end position="435"/>
    </location>
</feature>
<proteinExistence type="predicted"/>
<protein>
    <recommendedName>
        <fullName evidence="3">Sleeping Beauty transposase HTH domain-containing protein</fullName>
    </recommendedName>
</protein>
<evidence type="ECO:0000313" key="5">
    <source>
        <dbReference type="Proteomes" id="UP001176940"/>
    </source>
</evidence>
<keyword evidence="2" id="KW-0472">Membrane</keyword>
<feature type="domain" description="Sleeping Beauty transposase HTH" evidence="3">
    <location>
        <begin position="1"/>
        <end position="52"/>
    </location>
</feature>
<evidence type="ECO:0000256" key="2">
    <source>
        <dbReference type="SAM" id="Phobius"/>
    </source>
</evidence>
<dbReference type="Pfam" id="PF25787">
    <property type="entry name" value="HTH_SB"/>
    <property type="match status" value="1"/>
</dbReference>
<dbReference type="PANTHER" id="PTHR28645:SF1">
    <property type="entry name" value="TRANSMEMBRANE PROTEIN 119"/>
    <property type="match status" value="1"/>
</dbReference>
<feature type="region of interest" description="Disordered" evidence="1">
    <location>
        <begin position="54"/>
        <end position="80"/>
    </location>
</feature>
<comment type="caution">
    <text evidence="4">The sequence shown here is derived from an EMBL/GenBank/DDBJ whole genome shotgun (WGS) entry which is preliminary data.</text>
</comment>
<name>A0ABN9LTS1_9NEOB</name>
<feature type="compositionally biased region" description="Basic and acidic residues" evidence="1">
    <location>
        <begin position="377"/>
        <end position="410"/>
    </location>
</feature>
<feature type="transmembrane region" description="Helical" evidence="2">
    <location>
        <begin position="174"/>
        <end position="195"/>
    </location>
</feature>
<feature type="compositionally biased region" description="Polar residues" evidence="1">
    <location>
        <begin position="418"/>
        <end position="427"/>
    </location>
</feature>
<dbReference type="SUPFAM" id="SSF46689">
    <property type="entry name" value="Homeodomain-like"/>
    <property type="match status" value="1"/>
</dbReference>
<organism evidence="4 5">
    <name type="scientific">Ranitomeya imitator</name>
    <name type="common">mimic poison frog</name>
    <dbReference type="NCBI Taxonomy" id="111125"/>
    <lineage>
        <taxon>Eukaryota</taxon>
        <taxon>Metazoa</taxon>
        <taxon>Chordata</taxon>
        <taxon>Craniata</taxon>
        <taxon>Vertebrata</taxon>
        <taxon>Euteleostomi</taxon>
        <taxon>Amphibia</taxon>
        <taxon>Batrachia</taxon>
        <taxon>Anura</taxon>
        <taxon>Neobatrachia</taxon>
        <taxon>Hyloidea</taxon>
        <taxon>Dendrobatidae</taxon>
        <taxon>Dendrobatinae</taxon>
        <taxon>Ranitomeya</taxon>
    </lineage>
</organism>
<dbReference type="InterPro" id="IPR057667">
    <property type="entry name" value="HTH_SB"/>
</dbReference>
<dbReference type="Proteomes" id="UP001176940">
    <property type="component" value="Unassembled WGS sequence"/>
</dbReference>
<dbReference type="InterPro" id="IPR036388">
    <property type="entry name" value="WH-like_DNA-bd_sf"/>
</dbReference>